<name>A0A8S3RPM9_MYTED</name>
<evidence type="ECO:0000256" key="2">
    <source>
        <dbReference type="ARBA" id="ARBA00023043"/>
    </source>
</evidence>
<organism evidence="4 5">
    <name type="scientific">Mytilus edulis</name>
    <name type="common">Blue mussel</name>
    <dbReference type="NCBI Taxonomy" id="6550"/>
    <lineage>
        <taxon>Eukaryota</taxon>
        <taxon>Metazoa</taxon>
        <taxon>Spiralia</taxon>
        <taxon>Lophotrochozoa</taxon>
        <taxon>Mollusca</taxon>
        <taxon>Bivalvia</taxon>
        <taxon>Autobranchia</taxon>
        <taxon>Pteriomorphia</taxon>
        <taxon>Mytilida</taxon>
        <taxon>Mytiloidea</taxon>
        <taxon>Mytilidae</taxon>
        <taxon>Mytilinae</taxon>
        <taxon>Mytilus</taxon>
    </lineage>
</organism>
<dbReference type="PANTHER" id="PTHR24198:SF165">
    <property type="entry name" value="ANKYRIN REPEAT-CONTAINING PROTEIN-RELATED"/>
    <property type="match status" value="1"/>
</dbReference>
<evidence type="ECO:0000313" key="4">
    <source>
        <dbReference type="EMBL" id="CAG2210232.1"/>
    </source>
</evidence>
<keyword evidence="5" id="KW-1185">Reference proteome</keyword>
<dbReference type="SMART" id="SM00248">
    <property type="entry name" value="ANK"/>
    <property type="match status" value="7"/>
</dbReference>
<feature type="repeat" description="ANK" evidence="3">
    <location>
        <begin position="27"/>
        <end position="59"/>
    </location>
</feature>
<evidence type="ECO:0000256" key="1">
    <source>
        <dbReference type="ARBA" id="ARBA00022737"/>
    </source>
</evidence>
<comment type="caution">
    <text evidence="4">The sequence shown here is derived from an EMBL/GenBank/DDBJ whole genome shotgun (WGS) entry which is preliminary data.</text>
</comment>
<dbReference type="EMBL" id="CAJPWZ010001228">
    <property type="protein sequence ID" value="CAG2210232.1"/>
    <property type="molecule type" value="Genomic_DNA"/>
</dbReference>
<keyword evidence="2 3" id="KW-0040">ANK repeat</keyword>
<feature type="repeat" description="ANK" evidence="3">
    <location>
        <begin position="118"/>
        <end position="150"/>
    </location>
</feature>
<accession>A0A8S3RPM9</accession>
<gene>
    <name evidence="4" type="ORF">MEDL_24339</name>
</gene>
<dbReference type="PANTHER" id="PTHR24198">
    <property type="entry name" value="ANKYRIN REPEAT AND PROTEIN KINASE DOMAIN-CONTAINING PROTEIN"/>
    <property type="match status" value="1"/>
</dbReference>
<dbReference type="InterPro" id="IPR002110">
    <property type="entry name" value="Ankyrin_rpt"/>
</dbReference>
<feature type="repeat" description="ANK" evidence="3">
    <location>
        <begin position="85"/>
        <end position="117"/>
    </location>
</feature>
<protein>
    <submittedName>
        <fullName evidence="4">Uncharacterized protein</fullName>
    </submittedName>
</protein>
<dbReference type="PROSITE" id="PS50297">
    <property type="entry name" value="ANK_REP_REGION"/>
    <property type="match status" value="2"/>
</dbReference>
<dbReference type="Proteomes" id="UP000683360">
    <property type="component" value="Unassembled WGS sequence"/>
</dbReference>
<reference evidence="4" key="1">
    <citation type="submission" date="2021-03" db="EMBL/GenBank/DDBJ databases">
        <authorList>
            <person name="Bekaert M."/>
        </authorList>
    </citation>
    <scope>NUCLEOTIDE SEQUENCE</scope>
</reference>
<feature type="repeat" description="ANK" evidence="3">
    <location>
        <begin position="236"/>
        <end position="268"/>
    </location>
</feature>
<dbReference type="Gene3D" id="1.25.40.20">
    <property type="entry name" value="Ankyrin repeat-containing domain"/>
    <property type="match status" value="3"/>
</dbReference>
<dbReference type="AlphaFoldDB" id="A0A8S3RPM9"/>
<dbReference type="PROSITE" id="PS50088">
    <property type="entry name" value="ANK_REPEAT"/>
    <property type="match status" value="5"/>
</dbReference>
<dbReference type="Pfam" id="PF12796">
    <property type="entry name" value="Ank_2"/>
    <property type="match status" value="1"/>
</dbReference>
<sequence length="280" mass="31325">MACCYGHTDIVKLLLDKNPNVDLCDKYGCSPLYRASEEGQLDLVVLLLEKNPNIDLCDNDGYSPLYMAIKLLLEKNPNVDLCNKNGWSPLNTASDKGHTDIVKLLLEKDPNVDLCDKDGFTPLISSCTNNHINIIQLLIKHKPDANAQTYDRGNALFFNAKDGNLEITQILLETNADCIICTYYKQTVTETVNNNPSETLDEYKQSLFDNLVQDTSSLATDYVSTESVDYAFDLEAGSSQLHIFCFMGRFDVEKCLVDHNADINVKKEDATTLIHHACEV</sequence>
<dbReference type="OrthoDB" id="6089782at2759"/>
<dbReference type="Pfam" id="PF13637">
    <property type="entry name" value="Ank_4"/>
    <property type="match status" value="1"/>
</dbReference>
<dbReference type="SUPFAM" id="SSF48403">
    <property type="entry name" value="Ankyrin repeat"/>
    <property type="match status" value="1"/>
</dbReference>
<feature type="repeat" description="ANK" evidence="3">
    <location>
        <begin position="1"/>
        <end position="26"/>
    </location>
</feature>
<evidence type="ECO:0000256" key="3">
    <source>
        <dbReference type="PROSITE-ProRule" id="PRU00023"/>
    </source>
</evidence>
<keyword evidence="1" id="KW-0677">Repeat</keyword>
<proteinExistence type="predicted"/>
<dbReference type="InterPro" id="IPR036770">
    <property type="entry name" value="Ankyrin_rpt-contain_sf"/>
</dbReference>
<evidence type="ECO:0000313" key="5">
    <source>
        <dbReference type="Proteomes" id="UP000683360"/>
    </source>
</evidence>